<feature type="transmembrane region" description="Helical" evidence="6">
    <location>
        <begin position="111"/>
        <end position="132"/>
    </location>
</feature>
<keyword evidence="5 6" id="KW-0472">Membrane</keyword>
<dbReference type="PROSITE" id="PS50850">
    <property type="entry name" value="MFS"/>
    <property type="match status" value="1"/>
</dbReference>
<comment type="subcellular location">
    <subcellularLocation>
        <location evidence="1">Membrane</location>
        <topology evidence="1">Multi-pass membrane protein</topology>
    </subcellularLocation>
</comment>
<feature type="transmembrane region" description="Helical" evidence="6">
    <location>
        <begin position="209"/>
        <end position="235"/>
    </location>
</feature>
<dbReference type="EMBL" id="UINC01005104">
    <property type="protein sequence ID" value="SVA19094.1"/>
    <property type="molecule type" value="Genomic_DNA"/>
</dbReference>
<feature type="transmembrane region" description="Helical" evidence="6">
    <location>
        <begin position="172"/>
        <end position="197"/>
    </location>
</feature>
<evidence type="ECO:0000256" key="1">
    <source>
        <dbReference type="ARBA" id="ARBA00004141"/>
    </source>
</evidence>
<name>A0A381TTD9_9ZZZZ</name>
<feature type="transmembrane region" description="Helical" evidence="6">
    <location>
        <begin position="54"/>
        <end position="74"/>
    </location>
</feature>
<feature type="transmembrane region" description="Helical" evidence="6">
    <location>
        <begin position="86"/>
        <end position="105"/>
    </location>
</feature>
<dbReference type="SUPFAM" id="SSF103473">
    <property type="entry name" value="MFS general substrate transporter"/>
    <property type="match status" value="1"/>
</dbReference>
<dbReference type="GO" id="GO:0016020">
    <property type="term" value="C:membrane"/>
    <property type="evidence" value="ECO:0007669"/>
    <property type="project" value="UniProtKB-SubCell"/>
</dbReference>
<sequence>MRQLSGSKSVDNSVGWRLWAQLVVVSSGVFLVALDVTVNVSLPAISDYFSAEPRIVYLMITFYLGTTIGLQLGIGGAGDTFGLRRIFLIGLFVYTVAMVAISLSPTINTVIGFRVLQALGNASLAAIAPALVTSMFPREIRGRALGVMTGIGTLGMILGTISAGALLEISSWRWIFLFRIPFCIIAIAGTLFFLRGVGERVEENKKFDWLGAGLVFAAMTTIVLFLNIVALVGWVRGQPVLILLISV</sequence>
<proteinExistence type="predicted"/>
<dbReference type="InterPro" id="IPR036259">
    <property type="entry name" value="MFS_trans_sf"/>
</dbReference>
<keyword evidence="2" id="KW-0813">Transport</keyword>
<feature type="transmembrane region" description="Helical" evidence="6">
    <location>
        <begin position="144"/>
        <end position="166"/>
    </location>
</feature>
<evidence type="ECO:0000259" key="7">
    <source>
        <dbReference type="PROSITE" id="PS50850"/>
    </source>
</evidence>
<dbReference type="Pfam" id="PF07690">
    <property type="entry name" value="MFS_1"/>
    <property type="match status" value="1"/>
</dbReference>
<accession>A0A381TTD9</accession>
<protein>
    <recommendedName>
        <fullName evidence="7">Major facilitator superfamily (MFS) profile domain-containing protein</fullName>
    </recommendedName>
</protein>
<dbReference type="Gene3D" id="1.20.1720.10">
    <property type="entry name" value="Multidrug resistance protein D"/>
    <property type="match status" value="1"/>
</dbReference>
<evidence type="ECO:0000256" key="4">
    <source>
        <dbReference type="ARBA" id="ARBA00022989"/>
    </source>
</evidence>
<feature type="domain" description="Major facilitator superfamily (MFS) profile" evidence="7">
    <location>
        <begin position="21"/>
        <end position="247"/>
    </location>
</feature>
<dbReference type="GO" id="GO:0022857">
    <property type="term" value="F:transmembrane transporter activity"/>
    <property type="evidence" value="ECO:0007669"/>
    <property type="project" value="InterPro"/>
</dbReference>
<dbReference type="PANTHER" id="PTHR42718">
    <property type="entry name" value="MAJOR FACILITATOR SUPERFAMILY MULTIDRUG TRANSPORTER MFSC"/>
    <property type="match status" value="1"/>
</dbReference>
<dbReference type="InterPro" id="IPR011701">
    <property type="entry name" value="MFS"/>
</dbReference>
<keyword evidence="3 6" id="KW-0812">Transmembrane</keyword>
<reference evidence="8" key="1">
    <citation type="submission" date="2018-05" db="EMBL/GenBank/DDBJ databases">
        <authorList>
            <person name="Lanie J.A."/>
            <person name="Ng W.-L."/>
            <person name="Kazmierczak K.M."/>
            <person name="Andrzejewski T.M."/>
            <person name="Davidsen T.M."/>
            <person name="Wayne K.J."/>
            <person name="Tettelin H."/>
            <person name="Glass J.I."/>
            <person name="Rusch D."/>
            <person name="Podicherti R."/>
            <person name="Tsui H.-C.T."/>
            <person name="Winkler M.E."/>
        </authorList>
    </citation>
    <scope>NUCLEOTIDE SEQUENCE</scope>
</reference>
<dbReference type="AlphaFoldDB" id="A0A381TTD9"/>
<keyword evidence="4 6" id="KW-1133">Transmembrane helix</keyword>
<gene>
    <name evidence="8" type="ORF">METZ01_LOCUS71948</name>
</gene>
<feature type="transmembrane region" description="Helical" evidence="6">
    <location>
        <begin position="16"/>
        <end position="34"/>
    </location>
</feature>
<evidence type="ECO:0000313" key="8">
    <source>
        <dbReference type="EMBL" id="SVA19094.1"/>
    </source>
</evidence>
<evidence type="ECO:0000256" key="5">
    <source>
        <dbReference type="ARBA" id="ARBA00023136"/>
    </source>
</evidence>
<organism evidence="8">
    <name type="scientific">marine metagenome</name>
    <dbReference type="NCBI Taxonomy" id="408172"/>
    <lineage>
        <taxon>unclassified sequences</taxon>
        <taxon>metagenomes</taxon>
        <taxon>ecological metagenomes</taxon>
    </lineage>
</organism>
<feature type="non-terminal residue" evidence="8">
    <location>
        <position position="247"/>
    </location>
</feature>
<dbReference type="InterPro" id="IPR020846">
    <property type="entry name" value="MFS_dom"/>
</dbReference>
<evidence type="ECO:0000256" key="2">
    <source>
        <dbReference type="ARBA" id="ARBA00022448"/>
    </source>
</evidence>
<dbReference type="PANTHER" id="PTHR42718:SF9">
    <property type="entry name" value="MAJOR FACILITATOR SUPERFAMILY MULTIDRUG TRANSPORTER MFSC"/>
    <property type="match status" value="1"/>
</dbReference>
<evidence type="ECO:0000256" key="6">
    <source>
        <dbReference type="SAM" id="Phobius"/>
    </source>
</evidence>
<evidence type="ECO:0000256" key="3">
    <source>
        <dbReference type="ARBA" id="ARBA00022692"/>
    </source>
</evidence>